<organism evidence="7 8">
    <name type="scientific">Antiquaquibacter oligotrophicus</name>
    <dbReference type="NCBI Taxonomy" id="2880260"/>
    <lineage>
        <taxon>Bacteria</taxon>
        <taxon>Bacillati</taxon>
        <taxon>Actinomycetota</taxon>
        <taxon>Actinomycetes</taxon>
        <taxon>Micrococcales</taxon>
        <taxon>Microbacteriaceae</taxon>
        <taxon>Antiquaquibacter</taxon>
    </lineage>
</organism>
<reference evidence="7 8" key="1">
    <citation type="submission" date="2023-04" db="EMBL/GenBank/DDBJ databases">
        <title>Genome Encyclopedia of Bacteria and Archaea VI: Functional Genomics of Type Strains.</title>
        <authorList>
            <person name="Whitman W."/>
        </authorList>
    </citation>
    <scope>NUCLEOTIDE SEQUENCE [LARGE SCALE GENOMIC DNA]</scope>
    <source>
        <strain evidence="7 8">SG_E_30_P1</strain>
    </source>
</reference>
<evidence type="ECO:0000259" key="6">
    <source>
        <dbReference type="Pfam" id="PF01258"/>
    </source>
</evidence>
<proteinExistence type="predicted"/>
<evidence type="ECO:0000256" key="1">
    <source>
        <dbReference type="ARBA" id="ARBA00022723"/>
    </source>
</evidence>
<keyword evidence="2" id="KW-0863">Zinc-finger</keyword>
<evidence type="ECO:0000256" key="2">
    <source>
        <dbReference type="ARBA" id="ARBA00022771"/>
    </source>
</evidence>
<dbReference type="PANTHER" id="PTHR33823:SF2">
    <property type="entry name" value="RNA POLYMERASE-BINDING TRANSCRIPTION FACTOR DKSA"/>
    <property type="match status" value="1"/>
</dbReference>
<protein>
    <submittedName>
        <fullName evidence="7">DnaK suppressor protein</fullName>
    </submittedName>
</protein>
<evidence type="ECO:0000256" key="3">
    <source>
        <dbReference type="ARBA" id="ARBA00022833"/>
    </source>
</evidence>
<name>A0ABT6KRK4_9MICO</name>
<dbReference type="Proteomes" id="UP001160142">
    <property type="component" value="Unassembled WGS sequence"/>
</dbReference>
<dbReference type="Pfam" id="PF01258">
    <property type="entry name" value="zf-dskA_traR"/>
    <property type="match status" value="1"/>
</dbReference>
<feature type="domain" description="Zinc finger DksA/TraR C4-type" evidence="6">
    <location>
        <begin position="79"/>
        <end position="109"/>
    </location>
</feature>
<keyword evidence="8" id="KW-1185">Reference proteome</keyword>
<dbReference type="Gene3D" id="1.20.120.910">
    <property type="entry name" value="DksA, coiled-coil domain"/>
    <property type="match status" value="1"/>
</dbReference>
<dbReference type="InterPro" id="IPR000962">
    <property type="entry name" value="Znf_DskA_TraR"/>
</dbReference>
<gene>
    <name evidence="7" type="ORF">M2152_002795</name>
</gene>
<dbReference type="SUPFAM" id="SSF57716">
    <property type="entry name" value="Glucocorticoid receptor-like (DNA-binding domain)"/>
    <property type="match status" value="1"/>
</dbReference>
<sequence length="110" mass="11808">MDAEALLLARRDELLRAIGVSGDELAGIRVARSDGTADDEHDPEGSTLSSDWSRITSLHSTALAGLDEVDRALERLRDGTYGVCVSCGARIPDARLEVRPWADRCVACAV</sequence>
<keyword evidence="1" id="KW-0479">Metal-binding</keyword>
<comment type="caution">
    <text evidence="7">The sequence shown here is derived from an EMBL/GenBank/DDBJ whole genome shotgun (WGS) entry which is preliminary data.</text>
</comment>
<evidence type="ECO:0000313" key="7">
    <source>
        <dbReference type="EMBL" id="MDH6182613.1"/>
    </source>
</evidence>
<dbReference type="EMBL" id="JARXVQ010000001">
    <property type="protein sequence ID" value="MDH6182613.1"/>
    <property type="molecule type" value="Genomic_DNA"/>
</dbReference>
<evidence type="ECO:0000256" key="5">
    <source>
        <dbReference type="SAM" id="MobiDB-lite"/>
    </source>
</evidence>
<dbReference type="PANTHER" id="PTHR33823">
    <property type="entry name" value="RNA POLYMERASE-BINDING TRANSCRIPTION FACTOR DKSA-RELATED"/>
    <property type="match status" value="1"/>
</dbReference>
<dbReference type="RefSeq" id="WP_322134886.1">
    <property type="nucleotide sequence ID" value="NZ_CP085036.1"/>
</dbReference>
<dbReference type="PROSITE" id="PS51128">
    <property type="entry name" value="ZF_DKSA_2"/>
    <property type="match status" value="1"/>
</dbReference>
<evidence type="ECO:0000313" key="8">
    <source>
        <dbReference type="Proteomes" id="UP001160142"/>
    </source>
</evidence>
<feature type="zinc finger region" description="dksA C4-type" evidence="4">
    <location>
        <begin position="84"/>
        <end position="108"/>
    </location>
</feature>
<accession>A0ABT6KRK4</accession>
<evidence type="ECO:0000256" key="4">
    <source>
        <dbReference type="PROSITE-ProRule" id="PRU00510"/>
    </source>
</evidence>
<feature type="region of interest" description="Disordered" evidence="5">
    <location>
        <begin position="31"/>
        <end position="51"/>
    </location>
</feature>
<keyword evidence="3" id="KW-0862">Zinc</keyword>